<reference evidence="1 2" key="1">
    <citation type="journal article" date="2021" name="Chemosphere">
        <title>Bioballs carrying a syntrophic Rhodococcus and Mycolicibacterium consortium for simultaneous sorption and biodegradation of fuel oil in contaminated freshwater.</title>
        <authorList>
            <person name="Naloka K."/>
            <person name="Polrit D."/>
            <person name="Muangchinda C."/>
            <person name="Thoetkiattikul H."/>
            <person name="Pinyakong O."/>
        </authorList>
    </citation>
    <scope>NUCLEOTIDE SEQUENCE [LARGE SCALE GENOMIC DNA]</scope>
    <source>
        <strain evidence="1 2">J101</strain>
    </source>
</reference>
<dbReference type="Proteomes" id="UP001289645">
    <property type="component" value="Unassembled WGS sequence"/>
</dbReference>
<evidence type="ECO:0000313" key="1">
    <source>
        <dbReference type="EMBL" id="MDZ5087143.1"/>
    </source>
</evidence>
<evidence type="ECO:0000313" key="2">
    <source>
        <dbReference type="Proteomes" id="UP001289645"/>
    </source>
</evidence>
<sequence length="233" mass="23670">MTTAASLVVFPVLAGAVGGAVAVWRPPSTAMVSGVQHLAAGIVLAAVAGEVLPELRDQGPLWLIVVGFSAAVLLLLLMSRFEGHGDQSSGVPVGFLVVVGVDLAIDGLLVGASAAVNRDTATVITVALTAEVLFLGLAVALQLTRGGMSRFVAAEITAGLSLIVGVGALIGAAVLTDASAAVLTLVLAFAAAALLWLVVEELLVEAHETPDRPWMAALFFVGFLALFVLESLR</sequence>
<dbReference type="EMBL" id="JAOXLN010000018">
    <property type="protein sequence ID" value="MDZ5087143.1"/>
    <property type="molecule type" value="Genomic_DNA"/>
</dbReference>
<organism evidence="1 2">
    <name type="scientific">Mycolicibacterium parafortuitum</name>
    <name type="common">Mycobacterium parafortuitum</name>
    <dbReference type="NCBI Taxonomy" id="39692"/>
    <lineage>
        <taxon>Bacteria</taxon>
        <taxon>Bacillati</taxon>
        <taxon>Actinomycetota</taxon>
        <taxon>Actinomycetes</taxon>
        <taxon>Mycobacteriales</taxon>
        <taxon>Mycobacteriaceae</taxon>
        <taxon>Mycolicibacterium</taxon>
    </lineage>
</organism>
<name>A0ACC6MJN5_MYCPF</name>
<gene>
    <name evidence="1" type="ORF">OHX15_17280</name>
</gene>
<keyword evidence="2" id="KW-1185">Reference proteome</keyword>
<accession>A0ACC6MJN5</accession>
<comment type="caution">
    <text evidence="1">The sequence shown here is derived from an EMBL/GenBank/DDBJ whole genome shotgun (WGS) entry which is preliminary data.</text>
</comment>
<proteinExistence type="predicted"/>
<protein>
    <submittedName>
        <fullName evidence="1">ZIP family metal transporter</fullName>
    </submittedName>
</protein>